<organism evidence="3 4">
    <name type="scientific">Chaetoceros tenuissimus</name>
    <dbReference type="NCBI Taxonomy" id="426638"/>
    <lineage>
        <taxon>Eukaryota</taxon>
        <taxon>Sar</taxon>
        <taxon>Stramenopiles</taxon>
        <taxon>Ochrophyta</taxon>
        <taxon>Bacillariophyta</taxon>
        <taxon>Coscinodiscophyceae</taxon>
        <taxon>Chaetocerotophycidae</taxon>
        <taxon>Chaetocerotales</taxon>
        <taxon>Chaetocerotaceae</taxon>
        <taxon>Chaetoceros</taxon>
    </lineage>
</organism>
<feature type="compositionally biased region" description="Basic and acidic residues" evidence="1">
    <location>
        <begin position="450"/>
        <end position="460"/>
    </location>
</feature>
<feature type="transmembrane region" description="Helical" evidence="2">
    <location>
        <begin position="642"/>
        <end position="663"/>
    </location>
</feature>
<evidence type="ECO:0000256" key="1">
    <source>
        <dbReference type="SAM" id="MobiDB-lite"/>
    </source>
</evidence>
<evidence type="ECO:0000313" key="4">
    <source>
        <dbReference type="Proteomes" id="UP001054902"/>
    </source>
</evidence>
<accession>A0AAD3GZ41</accession>
<evidence type="ECO:0000256" key="2">
    <source>
        <dbReference type="SAM" id="Phobius"/>
    </source>
</evidence>
<feature type="compositionally biased region" description="Polar residues" evidence="1">
    <location>
        <begin position="275"/>
        <end position="285"/>
    </location>
</feature>
<name>A0AAD3GZ41_9STRA</name>
<reference evidence="3 4" key="1">
    <citation type="journal article" date="2021" name="Sci. Rep.">
        <title>The genome of the diatom Chaetoceros tenuissimus carries an ancient integrated fragment of an extant virus.</title>
        <authorList>
            <person name="Hongo Y."/>
            <person name="Kimura K."/>
            <person name="Takaki Y."/>
            <person name="Yoshida Y."/>
            <person name="Baba S."/>
            <person name="Kobayashi G."/>
            <person name="Nagasaki K."/>
            <person name="Hano T."/>
            <person name="Tomaru Y."/>
        </authorList>
    </citation>
    <scope>NUCLEOTIDE SEQUENCE [LARGE SCALE GENOMIC DNA]</scope>
    <source>
        <strain evidence="3 4">NIES-3715</strain>
    </source>
</reference>
<feature type="compositionally biased region" description="Basic and acidic residues" evidence="1">
    <location>
        <begin position="346"/>
        <end position="357"/>
    </location>
</feature>
<keyword evidence="4" id="KW-1185">Reference proteome</keyword>
<evidence type="ECO:0000313" key="3">
    <source>
        <dbReference type="EMBL" id="GFH44148.1"/>
    </source>
</evidence>
<feature type="compositionally biased region" description="Low complexity" evidence="1">
    <location>
        <begin position="292"/>
        <end position="307"/>
    </location>
</feature>
<keyword evidence="2" id="KW-1133">Transmembrane helix</keyword>
<feature type="compositionally biased region" description="Polar residues" evidence="1">
    <location>
        <begin position="205"/>
        <end position="254"/>
    </location>
</feature>
<dbReference type="EMBL" id="BLLK01000019">
    <property type="protein sequence ID" value="GFH44148.1"/>
    <property type="molecule type" value="Genomic_DNA"/>
</dbReference>
<feature type="region of interest" description="Disordered" evidence="1">
    <location>
        <begin position="1"/>
        <end position="43"/>
    </location>
</feature>
<feature type="compositionally biased region" description="Low complexity" evidence="1">
    <location>
        <begin position="547"/>
        <end position="564"/>
    </location>
</feature>
<feature type="compositionally biased region" description="Basic residues" evidence="1">
    <location>
        <begin position="528"/>
        <end position="537"/>
    </location>
</feature>
<feature type="compositionally biased region" description="Basic residues" evidence="1">
    <location>
        <begin position="471"/>
        <end position="488"/>
    </location>
</feature>
<feature type="region of interest" description="Disordered" evidence="1">
    <location>
        <begin position="450"/>
        <end position="594"/>
    </location>
</feature>
<keyword evidence="2" id="KW-0472">Membrane</keyword>
<comment type="caution">
    <text evidence="3">The sequence shown here is derived from an EMBL/GenBank/DDBJ whole genome shotgun (WGS) entry which is preliminary data.</text>
</comment>
<feature type="compositionally biased region" description="Basic residues" evidence="1">
    <location>
        <begin position="374"/>
        <end position="386"/>
    </location>
</feature>
<feature type="compositionally biased region" description="Pro residues" evidence="1">
    <location>
        <begin position="259"/>
        <end position="271"/>
    </location>
</feature>
<protein>
    <submittedName>
        <fullName evidence="3">Uncharacterized protein</fullName>
    </submittedName>
</protein>
<dbReference type="Proteomes" id="UP001054902">
    <property type="component" value="Unassembled WGS sequence"/>
</dbReference>
<feature type="compositionally biased region" description="Low complexity" evidence="1">
    <location>
        <begin position="324"/>
        <end position="337"/>
    </location>
</feature>
<keyword evidence="2" id="KW-0812">Transmembrane</keyword>
<dbReference type="AlphaFoldDB" id="A0AAD3GZ41"/>
<sequence length="920" mass="104149">MYSHNQSEDSNNDPDLIDSYFLPGGIFDPEDDEQLPDEKQEPEIQSRLERLAISNQTYDDRSHTHALDNRDSFGGQLLFHSQRNHTPQEHSRIGVSALDPTADDVVGGNVGGRDLIMNVNPSTTNNNGPSLYNNMDNNDWFARQQSQQMSKQQGVHANSADEQQQSDFAGLLRGAYHNNNSSRVPGPIGMSQYQHNSEFPKAHASFSSNSNGSHATSGGNASSSVKNGNPWSNQDLSSLKQMNSTAGTVESMQKSAIVKPPPQDNFRPPPGFSVGTHSSNNNTPASIGHGHGSQSQPSHSHLHSAPATSRHTHQHQHQHDAYIQQARQQPQQKQYVQTRSHTPTIPERRELKPEPVRDTMYPQSHHDDHPSKSQQHHQKQQIHSRHPQSPMPNSPRKKHHDDDLNSLNTIKSRDVPSTIYVEEDAVSTSEDTLTVCADSVTDASVSVRTTKVEKEERMDVVEETSNDQSKKTKPKRNRKKKSKSKKQQQKGAKAVEETNEDYSFHEDEALDVATSIQKEEESEESSKQTRKPKKFYKKPTESKAQYATSRSSDTTTAMSSAATTVHRKTTSDKHHRSTEKKTRHEKPPPPPREPLSAIIMKHIRSFIPIAISAFLFSTKLMVKASKGVLSYSISLFPKKERFWFIFPICCISIDIFFLILSGLCKLCGHFLYCMVLVHKLAVIELMESDYVTLCYSTIFFYPKLVDAFKASFTYQDYWPVLVRWIILNQWFCRPITMKDTFLYKLKKKHEKDRGAMDVMKRSLIGGDPVTKSLKNTVDHIVRKSKEDELEESERVIMANQILSIIRKAIPLILILDMNIHKDGFLVLMTNTERILFGYGFAVLRSGYLFSPLIWISWTIQLTIIMFAYPNTSWSYSLFLMGLVSIRLSHFSCAVEDLEGVNGMNTHATSKRRKMAAFSRA</sequence>
<feature type="compositionally biased region" description="Basic residues" evidence="1">
    <location>
        <begin position="565"/>
        <end position="578"/>
    </location>
</feature>
<proteinExistence type="predicted"/>
<gene>
    <name evidence="3" type="ORF">CTEN210_00622</name>
</gene>
<feature type="region of interest" description="Disordered" evidence="1">
    <location>
        <begin position="175"/>
        <end position="411"/>
    </location>
</feature>